<dbReference type="EMBL" id="GL883026">
    <property type="protein sequence ID" value="EGG15640.1"/>
    <property type="molecule type" value="Genomic_DNA"/>
</dbReference>
<dbReference type="RefSeq" id="XP_004354382.1">
    <property type="nucleotide sequence ID" value="XM_004354330.1"/>
</dbReference>
<organism evidence="1 2">
    <name type="scientific">Cavenderia fasciculata</name>
    <name type="common">Slime mold</name>
    <name type="synonym">Dictyostelium fasciculatum</name>
    <dbReference type="NCBI Taxonomy" id="261658"/>
    <lineage>
        <taxon>Eukaryota</taxon>
        <taxon>Amoebozoa</taxon>
        <taxon>Evosea</taxon>
        <taxon>Eumycetozoa</taxon>
        <taxon>Dictyostelia</taxon>
        <taxon>Acytosteliales</taxon>
        <taxon>Cavenderiaceae</taxon>
        <taxon>Cavenderia</taxon>
    </lineage>
</organism>
<gene>
    <name evidence="1" type="ORF">DFA_10482</name>
</gene>
<accession>F4QAC1</accession>
<proteinExistence type="predicted"/>
<name>F4QAC1_CACFS</name>
<dbReference type="AlphaFoldDB" id="F4QAC1"/>
<keyword evidence="2" id="KW-1185">Reference proteome</keyword>
<dbReference type="GeneID" id="14866958"/>
<dbReference type="Proteomes" id="UP000007797">
    <property type="component" value="Unassembled WGS sequence"/>
</dbReference>
<reference evidence="2" key="1">
    <citation type="journal article" date="2011" name="Genome Res.">
        <title>Phylogeny-wide analysis of social amoeba genomes highlights ancient origins for complex intercellular communication.</title>
        <authorList>
            <person name="Heidel A.J."/>
            <person name="Lawal H.M."/>
            <person name="Felder M."/>
            <person name="Schilde C."/>
            <person name="Helps N.R."/>
            <person name="Tunggal B."/>
            <person name="Rivero F."/>
            <person name="John U."/>
            <person name="Schleicher M."/>
            <person name="Eichinger L."/>
            <person name="Platzer M."/>
            <person name="Noegel A.A."/>
            <person name="Schaap P."/>
            <person name="Gloeckner G."/>
        </authorList>
    </citation>
    <scope>NUCLEOTIDE SEQUENCE [LARGE SCALE GENOMIC DNA]</scope>
    <source>
        <strain evidence="2">SH3</strain>
    </source>
</reference>
<evidence type="ECO:0000313" key="2">
    <source>
        <dbReference type="Proteomes" id="UP000007797"/>
    </source>
</evidence>
<evidence type="ECO:0000313" key="1">
    <source>
        <dbReference type="EMBL" id="EGG15640.1"/>
    </source>
</evidence>
<protein>
    <submittedName>
        <fullName evidence="1">Uncharacterized protein</fullName>
    </submittedName>
</protein>
<dbReference type="KEGG" id="dfa:DFA_10482"/>
<sequence length="229" mass="25800">MIMRFINIDINFSLTDRSIKAAYPMPGSSCGMNFQVYCRRLSNTFSMRDDGCNNNISLHSTYACGDEDCEYVYTAVQKTYTYSFWTSFSESVFSISDPQKGNQLFIRVCKQKATLPSVGRGFPNIYSQTDPSYSIAIMKSDTYQSPTFSRTSTTSTVILYTPTDPKITISDSMSSLYFFLYKPAPPFFLPNNYQKGAVVDSSTCTHHRLAGCHHLLIKTATTTMITKII</sequence>